<dbReference type="OrthoDB" id="5783963at2759"/>
<dbReference type="GO" id="GO:0008477">
    <property type="term" value="F:purine nucleosidase activity"/>
    <property type="evidence" value="ECO:0007669"/>
    <property type="project" value="TreeGrafter"/>
</dbReference>
<feature type="domain" description="Inosine/uridine-preferring nucleoside hydrolase" evidence="4">
    <location>
        <begin position="6"/>
        <end position="376"/>
    </location>
</feature>
<evidence type="ECO:0000259" key="4">
    <source>
        <dbReference type="Pfam" id="PF01156"/>
    </source>
</evidence>
<dbReference type="SUPFAM" id="SSF53590">
    <property type="entry name" value="Nucleoside hydrolase"/>
    <property type="match status" value="1"/>
</dbReference>
<dbReference type="GO" id="GO:0005829">
    <property type="term" value="C:cytosol"/>
    <property type="evidence" value="ECO:0007669"/>
    <property type="project" value="TreeGrafter"/>
</dbReference>
<dbReference type="Proteomes" id="UP000267821">
    <property type="component" value="Unassembled WGS sequence"/>
</dbReference>
<dbReference type="Pfam" id="PF01156">
    <property type="entry name" value="IU_nuc_hydro"/>
    <property type="match status" value="1"/>
</dbReference>
<evidence type="ECO:0000313" key="6">
    <source>
        <dbReference type="Proteomes" id="UP000267821"/>
    </source>
</evidence>
<protein>
    <submittedName>
        <fullName evidence="5">Nucleoside hydrolase</fullName>
    </submittedName>
</protein>
<dbReference type="EMBL" id="ML121530">
    <property type="protein sequence ID" value="RPB27886.1"/>
    <property type="molecule type" value="Genomic_DNA"/>
</dbReference>
<dbReference type="STRING" id="1051890.A0A3N4LYA7"/>
<dbReference type="InParanoid" id="A0A3N4LYA7"/>
<reference evidence="5 6" key="1">
    <citation type="journal article" date="2018" name="Nat. Ecol. Evol.">
        <title>Pezizomycetes genomes reveal the molecular basis of ectomycorrhizal truffle lifestyle.</title>
        <authorList>
            <person name="Murat C."/>
            <person name="Payen T."/>
            <person name="Noel B."/>
            <person name="Kuo A."/>
            <person name="Morin E."/>
            <person name="Chen J."/>
            <person name="Kohler A."/>
            <person name="Krizsan K."/>
            <person name="Balestrini R."/>
            <person name="Da Silva C."/>
            <person name="Montanini B."/>
            <person name="Hainaut M."/>
            <person name="Levati E."/>
            <person name="Barry K.W."/>
            <person name="Belfiori B."/>
            <person name="Cichocki N."/>
            <person name="Clum A."/>
            <person name="Dockter R.B."/>
            <person name="Fauchery L."/>
            <person name="Guy J."/>
            <person name="Iotti M."/>
            <person name="Le Tacon F."/>
            <person name="Lindquist E.A."/>
            <person name="Lipzen A."/>
            <person name="Malagnac F."/>
            <person name="Mello A."/>
            <person name="Molinier V."/>
            <person name="Miyauchi S."/>
            <person name="Poulain J."/>
            <person name="Riccioni C."/>
            <person name="Rubini A."/>
            <person name="Sitrit Y."/>
            <person name="Splivallo R."/>
            <person name="Traeger S."/>
            <person name="Wang M."/>
            <person name="Zifcakova L."/>
            <person name="Wipf D."/>
            <person name="Zambonelli A."/>
            <person name="Paolocci F."/>
            <person name="Nowrousian M."/>
            <person name="Ottonello S."/>
            <person name="Baldrian P."/>
            <person name="Spatafora J.W."/>
            <person name="Henrissat B."/>
            <person name="Nagy L.G."/>
            <person name="Aury J.M."/>
            <person name="Wincker P."/>
            <person name="Grigoriev I.V."/>
            <person name="Bonfante P."/>
            <person name="Martin F.M."/>
        </authorList>
    </citation>
    <scope>NUCLEOTIDE SEQUENCE [LARGE SCALE GENOMIC DNA]</scope>
    <source>
        <strain evidence="5 6">ATCC MYA-4762</strain>
    </source>
</reference>
<sequence length="426" mass="47212">MPPQKIIIDTDPGVDDILALLLALSSSADELQVLLISLTFGNIDIQNVLRNTVAMFHVLELEREWRAQNGKKLGYETLAVHPPIVAVGAEGPLEGELLMADYFHGIDGLGGVHTTAPHFTPQNSWAHLFDREAQLEAGETRKRHVPKNFRPSILPAHREMLRVLREEEEGTVTIVAVGPLTNLALAAEEDLDTFLRAKEVVVMGGTIDMEGNCTPVAEFNHYACAYSAARIYALTSPSPQSTLPPSRSGFTLPTFPSTKRLNLVLFPLDITTMHLLPQITFSDAATPLGEAGSPLANWCSHFIAATYRKMEVLHKDAAGGRRVQDVHLSLHDPMCIYYILTRDDPGWRWRRDRDVRVDATGQWTRGMCVVDRRTRRAVGKEEELVVGDFDRWLHAGFGNRVQQVVGSPEGAEGALGGWLVWRVFGC</sequence>
<name>A0A3N4LYA7_9PEZI</name>
<dbReference type="Gene3D" id="3.90.245.10">
    <property type="entry name" value="Ribonucleoside hydrolase-like"/>
    <property type="match status" value="1"/>
</dbReference>
<evidence type="ECO:0000256" key="1">
    <source>
        <dbReference type="ARBA" id="ARBA00009176"/>
    </source>
</evidence>
<evidence type="ECO:0000256" key="2">
    <source>
        <dbReference type="ARBA" id="ARBA00022801"/>
    </source>
</evidence>
<evidence type="ECO:0000313" key="5">
    <source>
        <dbReference type="EMBL" id="RPB27886.1"/>
    </source>
</evidence>
<gene>
    <name evidence="5" type="ORF">L211DRAFT_779063</name>
</gene>
<dbReference type="GO" id="GO:0006152">
    <property type="term" value="P:purine nucleoside catabolic process"/>
    <property type="evidence" value="ECO:0007669"/>
    <property type="project" value="TreeGrafter"/>
</dbReference>
<dbReference type="PANTHER" id="PTHR12304">
    <property type="entry name" value="INOSINE-URIDINE PREFERRING NUCLEOSIDE HYDROLASE"/>
    <property type="match status" value="1"/>
</dbReference>
<dbReference type="InterPro" id="IPR023186">
    <property type="entry name" value="IUNH"/>
</dbReference>
<dbReference type="InterPro" id="IPR001910">
    <property type="entry name" value="Inosine/uridine_hydrolase_dom"/>
</dbReference>
<accession>A0A3N4LYA7</accession>
<dbReference type="AlphaFoldDB" id="A0A3N4LYA7"/>
<dbReference type="InterPro" id="IPR036452">
    <property type="entry name" value="Ribo_hydro-like"/>
</dbReference>
<keyword evidence="3" id="KW-0326">Glycosidase</keyword>
<organism evidence="5 6">
    <name type="scientific">Terfezia boudieri ATCC MYA-4762</name>
    <dbReference type="NCBI Taxonomy" id="1051890"/>
    <lineage>
        <taxon>Eukaryota</taxon>
        <taxon>Fungi</taxon>
        <taxon>Dikarya</taxon>
        <taxon>Ascomycota</taxon>
        <taxon>Pezizomycotina</taxon>
        <taxon>Pezizomycetes</taxon>
        <taxon>Pezizales</taxon>
        <taxon>Pezizaceae</taxon>
        <taxon>Terfezia</taxon>
    </lineage>
</organism>
<dbReference type="PANTHER" id="PTHR12304:SF56">
    <property type="entry name" value="HYDROLASE, PUTATIVE (AFU_ORTHOLOGUE AFUA_1G11790)-RELATED"/>
    <property type="match status" value="1"/>
</dbReference>
<evidence type="ECO:0000256" key="3">
    <source>
        <dbReference type="ARBA" id="ARBA00023295"/>
    </source>
</evidence>
<comment type="similarity">
    <text evidence="1">Belongs to the IUNH family.</text>
</comment>
<keyword evidence="6" id="KW-1185">Reference proteome</keyword>
<keyword evidence="2 5" id="KW-0378">Hydrolase</keyword>
<proteinExistence type="inferred from homology"/>